<dbReference type="SUPFAM" id="SSF140931">
    <property type="entry name" value="Fic-like"/>
    <property type="match status" value="1"/>
</dbReference>
<dbReference type="InterPro" id="IPR003812">
    <property type="entry name" value="Fido"/>
</dbReference>
<protein>
    <submittedName>
        <fullName evidence="2">Fic family protein</fullName>
    </submittedName>
</protein>
<dbReference type="InterPro" id="IPR036388">
    <property type="entry name" value="WH-like_DNA-bd_sf"/>
</dbReference>
<evidence type="ECO:0000313" key="3">
    <source>
        <dbReference type="Proteomes" id="UP000218615"/>
    </source>
</evidence>
<proteinExistence type="predicted"/>
<dbReference type="AlphaFoldDB" id="A0A284VU07"/>
<reference evidence="3" key="1">
    <citation type="submission" date="2017-06" db="EMBL/GenBank/DDBJ databases">
        <authorList>
            <person name="Cremers G."/>
        </authorList>
    </citation>
    <scope>NUCLEOTIDE SEQUENCE [LARGE SCALE GENOMIC DNA]</scope>
</reference>
<name>A0A284VU07_9EURY</name>
<evidence type="ECO:0000259" key="1">
    <source>
        <dbReference type="PROSITE" id="PS51459"/>
    </source>
</evidence>
<dbReference type="PANTHER" id="PTHR13504:SF38">
    <property type="entry name" value="FIDO DOMAIN-CONTAINING PROTEIN"/>
    <property type="match status" value="1"/>
</dbReference>
<dbReference type="InterPro" id="IPR040198">
    <property type="entry name" value="Fido_containing"/>
</dbReference>
<dbReference type="PROSITE" id="PS51459">
    <property type="entry name" value="FIDO"/>
    <property type="match status" value="1"/>
</dbReference>
<gene>
    <name evidence="2" type="ORF">MNV_890001</name>
</gene>
<dbReference type="PANTHER" id="PTHR13504">
    <property type="entry name" value="FIDO DOMAIN-CONTAINING PROTEIN DDB_G0283145"/>
    <property type="match status" value="1"/>
</dbReference>
<dbReference type="Pfam" id="PF13784">
    <property type="entry name" value="Fic_N"/>
    <property type="match status" value="1"/>
</dbReference>
<dbReference type="Proteomes" id="UP000218615">
    <property type="component" value="Unassembled WGS sequence"/>
</dbReference>
<dbReference type="InterPro" id="IPR036390">
    <property type="entry name" value="WH_DNA-bd_sf"/>
</dbReference>
<organism evidence="2 3">
    <name type="scientific">Candidatus Methanoperedens nitratireducens</name>
    <dbReference type="NCBI Taxonomy" id="1392998"/>
    <lineage>
        <taxon>Archaea</taxon>
        <taxon>Methanobacteriati</taxon>
        <taxon>Methanobacteriota</taxon>
        <taxon>Stenosarchaea group</taxon>
        <taxon>Methanomicrobia</taxon>
        <taxon>Methanosarcinales</taxon>
        <taxon>ANME-2 cluster</taxon>
        <taxon>Candidatus Methanoperedentaceae</taxon>
        <taxon>Candidatus Methanoperedens</taxon>
    </lineage>
</organism>
<dbReference type="EMBL" id="FZMP01000239">
    <property type="protein sequence ID" value="SNQ62785.1"/>
    <property type="molecule type" value="Genomic_DNA"/>
</dbReference>
<dbReference type="Pfam" id="PF02661">
    <property type="entry name" value="Fic"/>
    <property type="match status" value="1"/>
</dbReference>
<feature type="domain" description="Fido" evidence="1">
    <location>
        <begin position="104"/>
        <end position="254"/>
    </location>
</feature>
<dbReference type="Gene3D" id="1.10.10.10">
    <property type="entry name" value="Winged helix-like DNA-binding domain superfamily/Winged helix DNA-binding domain"/>
    <property type="match status" value="1"/>
</dbReference>
<dbReference type="Gene3D" id="1.10.3290.10">
    <property type="entry name" value="Fido-like domain"/>
    <property type="match status" value="1"/>
</dbReference>
<evidence type="ECO:0000313" key="2">
    <source>
        <dbReference type="EMBL" id="SNQ62785.1"/>
    </source>
</evidence>
<accession>A0A284VU07</accession>
<dbReference type="InterPro" id="IPR054760">
    <property type="entry name" value="DIP2311-like_C"/>
</dbReference>
<dbReference type="InterPro" id="IPR036597">
    <property type="entry name" value="Fido-like_dom_sf"/>
</dbReference>
<dbReference type="Pfam" id="PF22168">
    <property type="entry name" value="DIP2311-like_C"/>
    <property type="match status" value="1"/>
</dbReference>
<sequence>MYRPKFIITNKINNELLEIERARGFLEAAQLKGEWIKDMQSAALILEAHHSTHIEGTQLTLSEAQRIFAGKPVTGVRPDDRQELLNYKDAMDFVSEYLDKKSEITEEVIRGIHRILVRDVRGGSLEPGCYRKVQNYVINSITGEIIYTPPSSDEVPALMKEFVEWLNGEKDISPILMAGVAQHRFVDIHPFLDGNGRTARVLCTLILYQNGYDFKRLFSLSEFYDKNRREYYDSIQSVREMGMDMTVWLEYFVKGLKNQMLEVKAKGEVVIKKEIIIERAVQAGLNDRQKKALVYLMENPSISRSEYVELCGVSIRSANYDLAQMEKLGFIERSGVGRAIKYRILPGR</sequence>
<dbReference type="InterPro" id="IPR025758">
    <property type="entry name" value="Fic/DOC_N"/>
</dbReference>
<keyword evidence="3" id="KW-1185">Reference proteome</keyword>
<dbReference type="OrthoDB" id="350952at2157"/>
<dbReference type="RefSeq" id="WP_096207303.1">
    <property type="nucleotide sequence ID" value="NZ_FZMP01000239.1"/>
</dbReference>
<dbReference type="SUPFAM" id="SSF46785">
    <property type="entry name" value="Winged helix' DNA-binding domain"/>
    <property type="match status" value="1"/>
</dbReference>